<feature type="compositionally biased region" description="Low complexity" evidence="2">
    <location>
        <begin position="186"/>
        <end position="209"/>
    </location>
</feature>
<evidence type="ECO:0000313" key="3">
    <source>
        <dbReference type="EMBL" id="KAL3678712.1"/>
    </source>
</evidence>
<feature type="region of interest" description="Disordered" evidence="2">
    <location>
        <begin position="149"/>
        <end position="215"/>
    </location>
</feature>
<feature type="coiled-coil region" evidence="1">
    <location>
        <begin position="272"/>
        <end position="306"/>
    </location>
</feature>
<name>A0ABD3GKP2_9MARC</name>
<organism evidence="3 4">
    <name type="scientific">Riccia sorocarpa</name>
    <dbReference type="NCBI Taxonomy" id="122646"/>
    <lineage>
        <taxon>Eukaryota</taxon>
        <taxon>Viridiplantae</taxon>
        <taxon>Streptophyta</taxon>
        <taxon>Embryophyta</taxon>
        <taxon>Marchantiophyta</taxon>
        <taxon>Marchantiopsida</taxon>
        <taxon>Marchantiidae</taxon>
        <taxon>Marchantiales</taxon>
        <taxon>Ricciaceae</taxon>
        <taxon>Riccia</taxon>
    </lineage>
</organism>
<dbReference type="Proteomes" id="UP001633002">
    <property type="component" value="Unassembled WGS sequence"/>
</dbReference>
<protein>
    <submittedName>
        <fullName evidence="3">Uncharacterized protein</fullName>
    </submittedName>
</protein>
<keyword evidence="4" id="KW-1185">Reference proteome</keyword>
<gene>
    <name evidence="3" type="ORF">R1sor_021668</name>
</gene>
<evidence type="ECO:0000256" key="1">
    <source>
        <dbReference type="SAM" id="Coils"/>
    </source>
</evidence>
<dbReference type="EMBL" id="JBJQOH010000007">
    <property type="protein sequence ID" value="KAL3678712.1"/>
    <property type="molecule type" value="Genomic_DNA"/>
</dbReference>
<keyword evidence="1" id="KW-0175">Coiled coil</keyword>
<sequence length="343" mass="38878">MSNTNPVKVEIPEKLPYSLAIGIPYNYYELRGVFPNCPDEKWGSSRINIDTHCIDPFLKENWRKWRDQVPKANVKVHNKSEVGLIFLFFAGLEKEGIAIDWSTVVLNKSWTQIPVEMKYEAKKQLFRMKYQFRGQLISEPQSLAAMRAKLRPCPDPSPRIFCDDDRERKKRRNSGSPDPCKPVNDESTTAGSQAQATEQTEQAANLATEPELEPEILGVTLPEIRIRQSCGSNLETSRGTVPPAGATTSNDSISEMLEQVNLAGQELLRKADEKSSEEKKEMQATIARLEAKIEELEEENKKTFGLVAHLSMMRQSRLASAHALNEALEPKKNSRQNQKSYRM</sequence>
<evidence type="ECO:0000256" key="2">
    <source>
        <dbReference type="SAM" id="MobiDB-lite"/>
    </source>
</evidence>
<proteinExistence type="predicted"/>
<accession>A0ABD3GKP2</accession>
<comment type="caution">
    <text evidence="3">The sequence shown here is derived from an EMBL/GenBank/DDBJ whole genome shotgun (WGS) entry which is preliminary data.</text>
</comment>
<reference evidence="3 4" key="1">
    <citation type="submission" date="2024-09" db="EMBL/GenBank/DDBJ databases">
        <title>Chromosome-scale assembly of Riccia sorocarpa.</title>
        <authorList>
            <person name="Paukszto L."/>
        </authorList>
    </citation>
    <scope>NUCLEOTIDE SEQUENCE [LARGE SCALE GENOMIC DNA]</scope>
    <source>
        <strain evidence="3">LP-2024</strain>
        <tissue evidence="3">Aerial parts of the thallus</tissue>
    </source>
</reference>
<dbReference type="AlphaFoldDB" id="A0ABD3GKP2"/>
<evidence type="ECO:0000313" key="4">
    <source>
        <dbReference type="Proteomes" id="UP001633002"/>
    </source>
</evidence>